<comment type="caution">
    <text evidence="2">The sequence shown here is derived from an EMBL/GenBank/DDBJ whole genome shotgun (WGS) entry which is preliminary data.</text>
</comment>
<name>A0A4T0R1T4_9BASI</name>
<accession>A0A4T0R1T4</accession>
<sequence>MSKLLEFYNVYVYHLSSLHRSSSNPVVSSITVILLNSSNATPWQPVVKFNGYYPEYLQTRMVKLRIAYRNLGSGESIIGKVVDRRGMRLLHFCIVTCLMISQPRCYEIISSTFHIFYLSHLLPSHRLLSHLLPLRLLLLIITCINAHLINHTKKNFMTGKSSSAQVEYSKRVS</sequence>
<organism evidence="2 3">
    <name type="scientific">Wallemia mellicola</name>
    <dbReference type="NCBI Taxonomy" id="1708541"/>
    <lineage>
        <taxon>Eukaryota</taxon>
        <taxon>Fungi</taxon>
        <taxon>Dikarya</taxon>
        <taxon>Basidiomycota</taxon>
        <taxon>Wallemiomycotina</taxon>
        <taxon>Wallemiomycetes</taxon>
        <taxon>Wallemiales</taxon>
        <taxon>Wallemiaceae</taxon>
        <taxon>Wallemia</taxon>
    </lineage>
</organism>
<protein>
    <submittedName>
        <fullName evidence="2">Uncharacterized protein</fullName>
    </submittedName>
</protein>
<dbReference type="EMBL" id="SPRO01000016">
    <property type="protein sequence ID" value="TIC30810.1"/>
    <property type="molecule type" value="Genomic_DNA"/>
</dbReference>
<reference evidence="2 3" key="1">
    <citation type="submission" date="2019-03" db="EMBL/GenBank/DDBJ databases">
        <title>Sequencing 25 genomes of Wallemia mellicola.</title>
        <authorList>
            <person name="Gostincar C."/>
        </authorList>
    </citation>
    <scope>NUCLEOTIDE SEQUENCE [LARGE SCALE GENOMIC DNA]</scope>
    <source>
        <strain evidence="2 3">EXF-8738</strain>
    </source>
</reference>
<dbReference type="AlphaFoldDB" id="A0A4T0R1T4"/>
<feature type="transmembrane region" description="Helical" evidence="1">
    <location>
        <begin position="129"/>
        <end position="149"/>
    </location>
</feature>
<dbReference type="Proteomes" id="UP000305647">
    <property type="component" value="Unassembled WGS sequence"/>
</dbReference>
<keyword evidence="1" id="KW-0812">Transmembrane</keyword>
<proteinExistence type="predicted"/>
<evidence type="ECO:0000256" key="1">
    <source>
        <dbReference type="SAM" id="Phobius"/>
    </source>
</evidence>
<keyword evidence="1" id="KW-0472">Membrane</keyword>
<evidence type="ECO:0000313" key="3">
    <source>
        <dbReference type="Proteomes" id="UP000305647"/>
    </source>
</evidence>
<gene>
    <name evidence="2" type="ORF">E3Q10_01958</name>
</gene>
<keyword evidence="1" id="KW-1133">Transmembrane helix</keyword>
<evidence type="ECO:0000313" key="2">
    <source>
        <dbReference type="EMBL" id="TIC30810.1"/>
    </source>
</evidence>